<dbReference type="EMBL" id="LKCW01000081">
    <property type="protein sequence ID" value="KPM40573.1"/>
    <property type="molecule type" value="Genomic_DNA"/>
</dbReference>
<feature type="transmembrane region" description="Helical" evidence="7">
    <location>
        <begin position="376"/>
        <end position="396"/>
    </location>
</feature>
<feature type="transmembrane region" description="Helical" evidence="7">
    <location>
        <begin position="212"/>
        <end position="233"/>
    </location>
</feature>
<feature type="transmembrane region" description="Helical" evidence="7">
    <location>
        <begin position="294"/>
        <end position="316"/>
    </location>
</feature>
<dbReference type="GO" id="GO:0005886">
    <property type="term" value="C:plasma membrane"/>
    <property type="evidence" value="ECO:0007669"/>
    <property type="project" value="TreeGrafter"/>
</dbReference>
<comment type="caution">
    <text evidence="9">The sequence shown here is derived from an EMBL/GenBank/DDBJ whole genome shotgun (WGS) entry which is preliminary data.</text>
</comment>
<sequence>MRSSSDDDDFQSSSQTALLGDDSSENLNDDSSHHSNPQSGVQQIEAVTVAWSTRALSLAYILIWLTYFVQGVLTGTLGILTPYVTSDFARHSLTPTVGILGSVIGGVTNLALAKVLDVFGRPQGYLFCILLATLGLIMMTATVTVDMYAAAQVFLTVGNNGLLYSLTVFVADTSSLRNRGLMQAVVSSPGLVTCWLAGPISSAFLNGPGWRWAFAMFTILVPSITLPLFYLLLNNYLKAKRLGLVPKSDNKSDRDGLQALLHYCRQFDAVGIALLSTGVTLFLLPFNLYSQQGWTSMFLVGMLIIGSILMTIFVIWEQSYASITFVPYSLLLDRTVAGACILSAALFISFWCWNSFFSSYLQVVNGLNVENASYVVQSYTVCSVLCSIAVGALIHFTGRFKPVCLYVGIPLSIMGLGFMMYFTSIESSVGWIIMCQILISIAAGTIMVCDEVAILAAAASHQHVAVCLAVLGMFGNIGGAFGLTAASAIWQDIFPKSLAKYLPSEEIPNLDKIYANLSTQLSYPIGSDTRLAIQHAYVDAQMRMLAAGTAVWVIGFIGVVIWRDINVIGIKQSKGHVW</sequence>
<dbReference type="InterPro" id="IPR036259">
    <property type="entry name" value="MFS_trans_sf"/>
</dbReference>
<dbReference type="PANTHER" id="PTHR23501">
    <property type="entry name" value="MAJOR FACILITATOR SUPERFAMILY"/>
    <property type="match status" value="1"/>
</dbReference>
<feature type="compositionally biased region" description="Low complexity" evidence="6">
    <location>
        <begin position="11"/>
        <end position="21"/>
    </location>
</feature>
<reference evidence="9 10" key="1">
    <citation type="submission" date="2015-09" db="EMBL/GenBank/DDBJ databases">
        <title>Draft genome of a European isolate of the apple canker pathogen Neonectria ditissima.</title>
        <authorList>
            <person name="Gomez-Cortecero A."/>
            <person name="Harrison R.J."/>
            <person name="Armitage A.D."/>
        </authorList>
    </citation>
    <scope>NUCLEOTIDE SEQUENCE [LARGE SCALE GENOMIC DNA]</scope>
    <source>
        <strain evidence="9 10">R09/05</strain>
    </source>
</reference>
<feature type="transmembrane region" description="Helical" evidence="7">
    <location>
        <begin position="429"/>
        <end position="457"/>
    </location>
</feature>
<organism evidence="9 10">
    <name type="scientific">Neonectria ditissima</name>
    <dbReference type="NCBI Taxonomy" id="78410"/>
    <lineage>
        <taxon>Eukaryota</taxon>
        <taxon>Fungi</taxon>
        <taxon>Dikarya</taxon>
        <taxon>Ascomycota</taxon>
        <taxon>Pezizomycotina</taxon>
        <taxon>Sordariomycetes</taxon>
        <taxon>Hypocreomycetidae</taxon>
        <taxon>Hypocreales</taxon>
        <taxon>Nectriaceae</taxon>
        <taxon>Neonectria</taxon>
    </lineage>
</organism>
<evidence type="ECO:0000256" key="1">
    <source>
        <dbReference type="ARBA" id="ARBA00004141"/>
    </source>
</evidence>
<feature type="transmembrane region" description="Helical" evidence="7">
    <location>
        <begin position="92"/>
        <end position="112"/>
    </location>
</feature>
<keyword evidence="3 7" id="KW-1133">Transmembrane helix</keyword>
<feature type="region of interest" description="Disordered" evidence="6">
    <location>
        <begin position="1"/>
        <end position="39"/>
    </location>
</feature>
<keyword evidence="10" id="KW-1185">Reference proteome</keyword>
<feature type="transmembrane region" description="Helical" evidence="7">
    <location>
        <begin position="544"/>
        <end position="562"/>
    </location>
</feature>
<feature type="transmembrane region" description="Helical" evidence="7">
    <location>
        <begin position="181"/>
        <end position="200"/>
    </location>
</feature>
<keyword evidence="4 7" id="KW-0472">Membrane</keyword>
<feature type="transmembrane region" description="Helical" evidence="7">
    <location>
        <begin position="464"/>
        <end position="490"/>
    </location>
</feature>
<proteinExistence type="predicted"/>
<evidence type="ECO:0000256" key="3">
    <source>
        <dbReference type="ARBA" id="ARBA00022989"/>
    </source>
</evidence>
<name>A0A0P7B3F5_9HYPO</name>
<dbReference type="PANTHER" id="PTHR23501:SF55">
    <property type="entry name" value="SIDEROPHORE IRON TRANSPORTER, PUTATIVE (AFU_ORTHOLOGUE AFUA_3G03440)-RELATED"/>
    <property type="match status" value="1"/>
</dbReference>
<evidence type="ECO:0000259" key="8">
    <source>
        <dbReference type="PROSITE" id="PS50850"/>
    </source>
</evidence>
<evidence type="ECO:0000256" key="2">
    <source>
        <dbReference type="ARBA" id="ARBA00022692"/>
    </source>
</evidence>
<evidence type="ECO:0000256" key="4">
    <source>
        <dbReference type="ARBA" id="ARBA00023136"/>
    </source>
</evidence>
<dbReference type="GO" id="GO:0022857">
    <property type="term" value="F:transmembrane transporter activity"/>
    <property type="evidence" value="ECO:0007669"/>
    <property type="project" value="InterPro"/>
</dbReference>
<evidence type="ECO:0000256" key="5">
    <source>
        <dbReference type="ARBA" id="ARBA00023180"/>
    </source>
</evidence>
<dbReference type="Gene3D" id="1.20.1250.20">
    <property type="entry name" value="MFS general substrate transporter like domains"/>
    <property type="match status" value="2"/>
</dbReference>
<feature type="transmembrane region" description="Helical" evidence="7">
    <location>
        <begin position="149"/>
        <end position="169"/>
    </location>
</feature>
<feature type="compositionally biased region" description="Acidic residues" evidence="6">
    <location>
        <begin position="1"/>
        <end position="10"/>
    </location>
</feature>
<gene>
    <name evidence="9" type="ORF">AK830_g6018</name>
</gene>
<comment type="subcellular location">
    <subcellularLocation>
        <location evidence="1">Membrane</location>
        <topology evidence="1">Multi-pass membrane protein</topology>
    </subcellularLocation>
</comment>
<feature type="transmembrane region" description="Helical" evidence="7">
    <location>
        <begin position="124"/>
        <end position="143"/>
    </location>
</feature>
<evidence type="ECO:0000256" key="6">
    <source>
        <dbReference type="SAM" id="MobiDB-lite"/>
    </source>
</evidence>
<dbReference type="Pfam" id="PF07690">
    <property type="entry name" value="MFS_1"/>
    <property type="match status" value="1"/>
</dbReference>
<keyword evidence="5" id="KW-0325">Glycoprotein</keyword>
<evidence type="ECO:0000313" key="10">
    <source>
        <dbReference type="Proteomes" id="UP000050424"/>
    </source>
</evidence>
<dbReference type="AlphaFoldDB" id="A0A0P7B3F5"/>
<dbReference type="InterPro" id="IPR011701">
    <property type="entry name" value="MFS"/>
</dbReference>
<evidence type="ECO:0000256" key="7">
    <source>
        <dbReference type="SAM" id="Phobius"/>
    </source>
</evidence>
<dbReference type="SUPFAM" id="SSF103473">
    <property type="entry name" value="MFS general substrate transporter"/>
    <property type="match status" value="1"/>
</dbReference>
<keyword evidence="2 7" id="KW-0812">Transmembrane</keyword>
<feature type="transmembrane region" description="Helical" evidence="7">
    <location>
        <begin position="58"/>
        <end position="80"/>
    </location>
</feature>
<feature type="transmembrane region" description="Helical" evidence="7">
    <location>
        <begin position="267"/>
        <end position="288"/>
    </location>
</feature>
<dbReference type="OrthoDB" id="4078873at2759"/>
<feature type="transmembrane region" description="Helical" evidence="7">
    <location>
        <begin position="336"/>
        <end position="356"/>
    </location>
</feature>
<dbReference type="InterPro" id="IPR020846">
    <property type="entry name" value="MFS_dom"/>
</dbReference>
<evidence type="ECO:0000313" key="9">
    <source>
        <dbReference type="EMBL" id="KPM40573.1"/>
    </source>
</evidence>
<feature type="transmembrane region" description="Helical" evidence="7">
    <location>
        <begin position="403"/>
        <end position="423"/>
    </location>
</feature>
<dbReference type="PROSITE" id="PS50850">
    <property type="entry name" value="MFS"/>
    <property type="match status" value="1"/>
</dbReference>
<accession>A0A0P7B3F5</accession>
<feature type="domain" description="Major facilitator superfamily (MFS) profile" evidence="8">
    <location>
        <begin position="59"/>
        <end position="530"/>
    </location>
</feature>
<protein>
    <submittedName>
        <fullName evidence="9">Siderophore iron transporter mirB</fullName>
    </submittedName>
</protein>
<dbReference type="Proteomes" id="UP000050424">
    <property type="component" value="Unassembled WGS sequence"/>
</dbReference>